<gene>
    <name evidence="1" type="ORF">CU103_22685</name>
</gene>
<reference evidence="2" key="1">
    <citation type="submission" date="2017-11" db="EMBL/GenBank/DDBJ databases">
        <authorList>
            <person name="Kuznetsova I."/>
            <person name="Sazanova A."/>
            <person name="Chirak E."/>
            <person name="Safronova V."/>
            <person name="Willems A."/>
        </authorList>
    </citation>
    <scope>NUCLEOTIDE SEQUENCE [LARGE SCALE GENOMIC DNA]</scope>
    <source>
        <strain evidence="2">CCBAU 03422</strain>
    </source>
</reference>
<sequence length="111" mass="12645">MHAATKFQDHSLHTNMHLVGIRGKYVTVTNTASLRREVEIEMSKGVRMWFGYTLSEDGVWEAVCYRTNFGNPPLENSLRTEMVEVPADCIGADGEPIFAKLRDRFPLEVEE</sequence>
<organism evidence="1 2">
    <name type="scientific">Phyllobacterium sophorae</name>
    <dbReference type="NCBI Taxonomy" id="1520277"/>
    <lineage>
        <taxon>Bacteria</taxon>
        <taxon>Pseudomonadati</taxon>
        <taxon>Pseudomonadota</taxon>
        <taxon>Alphaproteobacteria</taxon>
        <taxon>Hyphomicrobiales</taxon>
        <taxon>Phyllobacteriaceae</taxon>
        <taxon>Phyllobacterium</taxon>
    </lineage>
</organism>
<dbReference type="AlphaFoldDB" id="A0A2P7B567"/>
<accession>A0A2P7B567</accession>
<evidence type="ECO:0000313" key="1">
    <source>
        <dbReference type="EMBL" id="PSH61617.1"/>
    </source>
</evidence>
<evidence type="ECO:0000313" key="2">
    <source>
        <dbReference type="Proteomes" id="UP000241764"/>
    </source>
</evidence>
<protein>
    <submittedName>
        <fullName evidence="1">Uncharacterized protein</fullName>
    </submittedName>
</protein>
<keyword evidence="2" id="KW-1185">Reference proteome</keyword>
<proteinExistence type="predicted"/>
<dbReference type="Proteomes" id="UP000241764">
    <property type="component" value="Unassembled WGS sequence"/>
</dbReference>
<name>A0A2P7B567_9HYPH</name>
<comment type="caution">
    <text evidence="1">The sequence shown here is derived from an EMBL/GenBank/DDBJ whole genome shotgun (WGS) entry which is preliminary data.</text>
</comment>
<dbReference type="EMBL" id="PGGM01000012">
    <property type="protein sequence ID" value="PSH61617.1"/>
    <property type="molecule type" value="Genomic_DNA"/>
</dbReference>